<gene>
    <name evidence="13" type="ORF">TPAB3V08_LOCUS89</name>
</gene>
<comment type="subcellular location">
    <subcellularLocation>
        <location evidence="2">Endoplasmic reticulum membrane</location>
    </subcellularLocation>
</comment>
<comment type="similarity">
    <text evidence="4">Belongs to the UPP synthase family.</text>
</comment>
<keyword evidence="10" id="KW-1133">Transmembrane helix</keyword>
<dbReference type="InterPro" id="IPR038887">
    <property type="entry name" value="Nus1/NgBR"/>
</dbReference>
<comment type="pathway">
    <text evidence="3">Protein modification; protein glycosylation.</text>
</comment>
<evidence type="ECO:0000256" key="8">
    <source>
        <dbReference type="ARBA" id="ARBA00022824"/>
    </source>
</evidence>
<keyword evidence="8" id="KW-0256">Endoplasmic reticulum</keyword>
<evidence type="ECO:0000256" key="5">
    <source>
        <dbReference type="ARBA" id="ARBA00012596"/>
    </source>
</evidence>
<dbReference type="Proteomes" id="UP001153148">
    <property type="component" value="Unassembled WGS sequence"/>
</dbReference>
<evidence type="ECO:0000256" key="4">
    <source>
        <dbReference type="ARBA" id="ARBA00005432"/>
    </source>
</evidence>
<sequence>MKQVTNPAPRSDMSLLLLDSYEFKDVEGVHRHPWLKFGFVYSSPRPCDANDKDIHSKATRLKKKCEELLGQDSVENEFKFISKQVKLFDKLPCHLVVIVGTETISFKDLAKIAIWCMTAGISFISFYEHNGVLKKNEAKLFTLLSELRNCELGNIVLGKNTLLNGVVKKNGITSLNKFQVNILSWRDGRGGLVDITSRLCRLVKTAEVKSCEIDQDLVGSLIQSEVNIPDPDLAIYCGKTCSTFGLLPWQIRVTEFLHLPTHHNINVKEFVSLLDRFGCCEQRFGK</sequence>
<dbReference type="PANTHER" id="PTHR21528">
    <property type="entry name" value="DEHYDRODOLICHYL DIPHOSPHATE SYNTHASE COMPLEX SUBUNIT NUS1"/>
    <property type="match status" value="1"/>
</dbReference>
<keyword evidence="9" id="KW-0460">Magnesium</keyword>
<keyword evidence="7" id="KW-0812">Transmembrane</keyword>
<keyword evidence="14" id="KW-1185">Reference proteome</keyword>
<dbReference type="Gene3D" id="3.40.1180.10">
    <property type="entry name" value="Decaprenyl diphosphate synthase-like"/>
    <property type="match status" value="1"/>
</dbReference>
<evidence type="ECO:0000256" key="10">
    <source>
        <dbReference type="ARBA" id="ARBA00022989"/>
    </source>
</evidence>
<dbReference type="PANTHER" id="PTHR21528:SF0">
    <property type="entry name" value="DEHYDRODOLICHYL DIPHOSPHATE SYNTHASE COMPLEX SUBUNIT NUS1"/>
    <property type="match status" value="1"/>
</dbReference>
<dbReference type="InterPro" id="IPR036424">
    <property type="entry name" value="UPP_synth-like_sf"/>
</dbReference>
<evidence type="ECO:0000313" key="14">
    <source>
        <dbReference type="Proteomes" id="UP001153148"/>
    </source>
</evidence>
<evidence type="ECO:0000256" key="2">
    <source>
        <dbReference type="ARBA" id="ARBA00004586"/>
    </source>
</evidence>
<comment type="catalytic activity">
    <reaction evidence="12">
        <text>n isopentenyl diphosphate + (2E,6E)-farnesyl diphosphate = a di-trans,poly-cis-polyprenyl diphosphate + n diphosphate</text>
        <dbReference type="Rhea" id="RHEA:53008"/>
        <dbReference type="Rhea" id="RHEA-COMP:19494"/>
        <dbReference type="ChEBI" id="CHEBI:33019"/>
        <dbReference type="ChEBI" id="CHEBI:128769"/>
        <dbReference type="ChEBI" id="CHEBI:136960"/>
        <dbReference type="ChEBI" id="CHEBI:175763"/>
        <dbReference type="EC" id="2.5.1.87"/>
    </reaction>
</comment>
<comment type="caution">
    <text evidence="13">The sequence shown here is derived from an EMBL/GenBank/DDBJ whole genome shotgun (WGS) entry which is preliminary data.</text>
</comment>
<dbReference type="EC" id="2.5.1.87" evidence="5"/>
<keyword evidence="11" id="KW-0472">Membrane</keyword>
<dbReference type="SUPFAM" id="SSF64005">
    <property type="entry name" value="Undecaprenyl diphosphate synthase"/>
    <property type="match status" value="1"/>
</dbReference>
<evidence type="ECO:0000256" key="6">
    <source>
        <dbReference type="ARBA" id="ARBA00022679"/>
    </source>
</evidence>
<evidence type="ECO:0000256" key="9">
    <source>
        <dbReference type="ARBA" id="ARBA00022842"/>
    </source>
</evidence>
<evidence type="ECO:0000313" key="13">
    <source>
        <dbReference type="EMBL" id="CAG2052992.1"/>
    </source>
</evidence>
<accession>A0ABN7NAW4</accession>
<proteinExistence type="inferred from homology"/>
<evidence type="ECO:0000256" key="1">
    <source>
        <dbReference type="ARBA" id="ARBA00001946"/>
    </source>
</evidence>
<dbReference type="EMBL" id="CAJPIN010000074">
    <property type="protein sequence ID" value="CAG2052992.1"/>
    <property type="molecule type" value="Genomic_DNA"/>
</dbReference>
<name>A0ABN7NAW4_TIMPD</name>
<protein>
    <recommendedName>
        <fullName evidence="5">ditrans,polycis-polyprenyl diphosphate synthase [(2E,6E)-farnesyldiphosphate specific]</fullName>
        <ecNumber evidence="5">2.5.1.87</ecNumber>
    </recommendedName>
</protein>
<keyword evidence="6" id="KW-0808">Transferase</keyword>
<comment type="cofactor">
    <cofactor evidence="1">
        <name>Mg(2+)</name>
        <dbReference type="ChEBI" id="CHEBI:18420"/>
    </cofactor>
</comment>
<evidence type="ECO:0000256" key="3">
    <source>
        <dbReference type="ARBA" id="ARBA00004922"/>
    </source>
</evidence>
<evidence type="ECO:0000256" key="11">
    <source>
        <dbReference type="ARBA" id="ARBA00023136"/>
    </source>
</evidence>
<organism evidence="13 14">
    <name type="scientific">Timema podura</name>
    <name type="common">Walking stick</name>
    <dbReference type="NCBI Taxonomy" id="61482"/>
    <lineage>
        <taxon>Eukaryota</taxon>
        <taxon>Metazoa</taxon>
        <taxon>Ecdysozoa</taxon>
        <taxon>Arthropoda</taxon>
        <taxon>Hexapoda</taxon>
        <taxon>Insecta</taxon>
        <taxon>Pterygota</taxon>
        <taxon>Neoptera</taxon>
        <taxon>Polyneoptera</taxon>
        <taxon>Phasmatodea</taxon>
        <taxon>Timematodea</taxon>
        <taxon>Timematoidea</taxon>
        <taxon>Timematidae</taxon>
        <taxon>Timema</taxon>
    </lineage>
</organism>
<evidence type="ECO:0000256" key="12">
    <source>
        <dbReference type="ARBA" id="ARBA00047353"/>
    </source>
</evidence>
<evidence type="ECO:0000256" key="7">
    <source>
        <dbReference type="ARBA" id="ARBA00022692"/>
    </source>
</evidence>
<reference evidence="13" key="1">
    <citation type="submission" date="2021-03" db="EMBL/GenBank/DDBJ databases">
        <authorList>
            <person name="Tran Van P."/>
        </authorList>
    </citation>
    <scope>NUCLEOTIDE SEQUENCE</scope>
</reference>